<comment type="subcellular location">
    <subcellularLocation>
        <location evidence="1">Cell outer membrane</location>
        <topology evidence="1">Multi-pass membrane protein</topology>
    </subcellularLocation>
</comment>
<sequence>MRSNFILHFLLIVLISHVIFINRVYGAVDQPLNFFLNPAELKQTNYFQFVGGNIFMGPQLTFKGTTALGRGRVKSSVHDSLPYLLASYRLNDRFVIGLNMAPSVYGHIQWPKNSILKNNSTTTYFLYYRGGLQSSYQINDRLSIGLGINLEYNKLGELDAFIDQIGNQINKIKGRNYTGDLGLYYKINSLNYLTMAFYTGVNTYGHGTSSLGNISTPNLSLNIIQAPVGYLGVQHWFSKSWLVEGKLYWSGWSIEKNVNFKNTITGTSIVPAKWKDTWSYQLTTRYALNQNIAFLGSILYETNAAPISTNAIGYPLANTGYFSTGLDLSVREKFSIQLSYSYGRFIPKAIIASSGSTARIKGLFQSAMIQLSYKV</sequence>
<dbReference type="PATRIC" id="fig|1212489.4.peg.3199"/>
<evidence type="ECO:0000256" key="4">
    <source>
        <dbReference type="ARBA" id="ARBA00022692"/>
    </source>
</evidence>
<dbReference type="EMBL" id="LNXY01000032">
    <property type="protein sequence ID" value="KTC84423.1"/>
    <property type="molecule type" value="Genomic_DNA"/>
</dbReference>
<dbReference type="PANTHER" id="PTHR35093:SF8">
    <property type="entry name" value="OUTER MEMBRANE PROTEIN NMB0088-RELATED"/>
    <property type="match status" value="1"/>
</dbReference>
<evidence type="ECO:0000256" key="1">
    <source>
        <dbReference type="ARBA" id="ARBA00004571"/>
    </source>
</evidence>
<evidence type="ECO:0000256" key="3">
    <source>
        <dbReference type="ARBA" id="ARBA00022452"/>
    </source>
</evidence>
<dbReference type="GO" id="GO:0009279">
    <property type="term" value="C:cell outer membrane"/>
    <property type="evidence" value="ECO:0007669"/>
    <property type="project" value="UniProtKB-SubCell"/>
</dbReference>
<dbReference type="STRING" id="1212489.Ldro_3026"/>
<dbReference type="GO" id="GO:0015483">
    <property type="term" value="F:long-chain fatty acid transporting porin activity"/>
    <property type="evidence" value="ECO:0007669"/>
    <property type="project" value="TreeGrafter"/>
</dbReference>
<evidence type="ECO:0000256" key="2">
    <source>
        <dbReference type="ARBA" id="ARBA00008163"/>
    </source>
</evidence>
<dbReference type="PANTHER" id="PTHR35093">
    <property type="entry name" value="OUTER MEMBRANE PROTEIN NMB0088-RELATED"/>
    <property type="match status" value="1"/>
</dbReference>
<keyword evidence="9" id="KW-1185">Reference proteome</keyword>
<proteinExistence type="inferred from homology"/>
<keyword evidence="7" id="KW-0998">Cell outer membrane</keyword>
<comment type="caution">
    <text evidence="8">The sequence shown here is derived from an EMBL/GenBank/DDBJ whole genome shotgun (WGS) entry which is preliminary data.</text>
</comment>
<keyword evidence="4" id="KW-0812">Transmembrane</keyword>
<protein>
    <submittedName>
        <fullName evidence="8">Outer membrane protein</fullName>
    </submittedName>
</protein>
<keyword evidence="5" id="KW-0732">Signal</keyword>
<reference evidence="8 9" key="1">
    <citation type="submission" date="2015-11" db="EMBL/GenBank/DDBJ databases">
        <title>Genomic analysis of 38 Legionella species identifies large and diverse effector repertoires.</title>
        <authorList>
            <person name="Burstein D."/>
            <person name="Amaro F."/>
            <person name="Zusman T."/>
            <person name="Lifshitz Z."/>
            <person name="Cohen O."/>
            <person name="Gilbert J.A."/>
            <person name="Pupko T."/>
            <person name="Shuman H.A."/>
            <person name="Segal G."/>
        </authorList>
    </citation>
    <scope>NUCLEOTIDE SEQUENCE [LARGE SCALE GENOMIC DNA]</scope>
    <source>
        <strain evidence="8 9">ATCC 700990</strain>
    </source>
</reference>
<evidence type="ECO:0000256" key="5">
    <source>
        <dbReference type="ARBA" id="ARBA00022729"/>
    </source>
</evidence>
<evidence type="ECO:0000313" key="9">
    <source>
        <dbReference type="Proteomes" id="UP000054736"/>
    </source>
</evidence>
<evidence type="ECO:0000256" key="6">
    <source>
        <dbReference type="ARBA" id="ARBA00023136"/>
    </source>
</evidence>
<gene>
    <name evidence="8" type="ORF">Ldro_3026</name>
</gene>
<dbReference type="SUPFAM" id="SSF56935">
    <property type="entry name" value="Porins"/>
    <property type="match status" value="1"/>
</dbReference>
<dbReference type="Pfam" id="PF03349">
    <property type="entry name" value="Toluene_X"/>
    <property type="match status" value="1"/>
</dbReference>
<dbReference type="InterPro" id="IPR005017">
    <property type="entry name" value="OMPP1/FadL/TodX"/>
</dbReference>
<organism evidence="8 9">
    <name type="scientific">Legionella drozanskii LLAP-1</name>
    <dbReference type="NCBI Taxonomy" id="1212489"/>
    <lineage>
        <taxon>Bacteria</taxon>
        <taxon>Pseudomonadati</taxon>
        <taxon>Pseudomonadota</taxon>
        <taxon>Gammaproteobacteria</taxon>
        <taxon>Legionellales</taxon>
        <taxon>Legionellaceae</taxon>
        <taxon>Legionella</taxon>
    </lineage>
</organism>
<comment type="similarity">
    <text evidence="2">Belongs to the OmpP1/FadL family.</text>
</comment>
<dbReference type="RefSeq" id="WP_058497295.1">
    <property type="nucleotide sequence ID" value="NZ_CAAAIU010000030.1"/>
</dbReference>
<name>A0A0W0SLY6_9GAMM</name>
<keyword evidence="6" id="KW-0472">Membrane</keyword>
<dbReference type="AlphaFoldDB" id="A0A0W0SLY6"/>
<dbReference type="Proteomes" id="UP000054736">
    <property type="component" value="Unassembled WGS sequence"/>
</dbReference>
<evidence type="ECO:0000313" key="8">
    <source>
        <dbReference type="EMBL" id="KTC84423.1"/>
    </source>
</evidence>
<accession>A0A0W0SLY6</accession>
<evidence type="ECO:0000256" key="7">
    <source>
        <dbReference type="ARBA" id="ARBA00023237"/>
    </source>
</evidence>
<dbReference type="Gene3D" id="2.40.160.60">
    <property type="entry name" value="Outer membrane protein transport protein (OMPP1/FadL/TodX)"/>
    <property type="match status" value="1"/>
</dbReference>
<dbReference type="OrthoDB" id="5641522at2"/>
<keyword evidence="3" id="KW-1134">Transmembrane beta strand</keyword>